<dbReference type="EMBL" id="JYDL01002544">
    <property type="protein sequence ID" value="KRX11322.1"/>
    <property type="molecule type" value="Genomic_DNA"/>
</dbReference>
<name>A0A0V0RAN2_9BILA</name>
<sequence length="40" mass="4809">MIENENCFNVKSIYRNNSQNVLTYWNVLCHESPWILASDY</sequence>
<accession>A0A0V0RAN2</accession>
<reference evidence="1 2" key="1">
    <citation type="submission" date="2015-01" db="EMBL/GenBank/DDBJ databases">
        <title>Evolution of Trichinella species and genotypes.</title>
        <authorList>
            <person name="Korhonen P.K."/>
            <person name="Edoardo P."/>
            <person name="Giuseppe L.R."/>
            <person name="Gasser R.B."/>
        </authorList>
    </citation>
    <scope>NUCLEOTIDE SEQUENCE [LARGE SCALE GENOMIC DNA]</scope>
    <source>
        <strain evidence="1">ISS37</strain>
    </source>
</reference>
<dbReference type="Proteomes" id="UP000054630">
    <property type="component" value="Unassembled WGS sequence"/>
</dbReference>
<comment type="caution">
    <text evidence="1">The sequence shown here is derived from an EMBL/GenBank/DDBJ whole genome shotgun (WGS) entry which is preliminary data.</text>
</comment>
<gene>
    <name evidence="1" type="ORF">T07_4189</name>
</gene>
<keyword evidence="2" id="KW-1185">Reference proteome</keyword>
<evidence type="ECO:0000313" key="1">
    <source>
        <dbReference type="EMBL" id="KRX11322.1"/>
    </source>
</evidence>
<protein>
    <submittedName>
        <fullName evidence="1">Uncharacterized protein</fullName>
    </submittedName>
</protein>
<dbReference type="OrthoDB" id="10383340at2759"/>
<dbReference type="AlphaFoldDB" id="A0A0V0RAN2"/>
<organism evidence="1 2">
    <name type="scientific">Trichinella nelsoni</name>
    <dbReference type="NCBI Taxonomy" id="6336"/>
    <lineage>
        <taxon>Eukaryota</taxon>
        <taxon>Metazoa</taxon>
        <taxon>Ecdysozoa</taxon>
        <taxon>Nematoda</taxon>
        <taxon>Enoplea</taxon>
        <taxon>Dorylaimia</taxon>
        <taxon>Trichinellida</taxon>
        <taxon>Trichinellidae</taxon>
        <taxon>Trichinella</taxon>
    </lineage>
</organism>
<proteinExistence type="predicted"/>
<evidence type="ECO:0000313" key="2">
    <source>
        <dbReference type="Proteomes" id="UP000054630"/>
    </source>
</evidence>